<feature type="region of interest" description="Disordered" evidence="1">
    <location>
        <begin position="86"/>
        <end position="121"/>
    </location>
</feature>
<sequence length="121" mass="13381">MIVMIVKIVKIVIIVKIVVIVLDSGRLSLDSVYRFLRLNGFDGIFVIVVGELGIVRLVWDDVSLDHAFLSIVPPVQAAGCMGVRRGGAHRHKQRSHEQRTRNNTHGAIGSKSNMPTSQEII</sequence>
<dbReference type="AlphaFoldDB" id="W4GEX8"/>
<feature type="compositionally biased region" description="Polar residues" evidence="1">
    <location>
        <begin position="101"/>
        <end position="121"/>
    </location>
</feature>
<evidence type="ECO:0000256" key="1">
    <source>
        <dbReference type="SAM" id="MobiDB-lite"/>
    </source>
</evidence>
<dbReference type="GeneID" id="20810452"/>
<evidence type="ECO:0000313" key="2">
    <source>
        <dbReference type="EMBL" id="ETV77518.1"/>
    </source>
</evidence>
<proteinExistence type="predicted"/>
<gene>
    <name evidence="2" type="ORF">H257_08456</name>
</gene>
<dbReference type="EMBL" id="KI913132">
    <property type="protein sequence ID" value="ETV77518.1"/>
    <property type="molecule type" value="Genomic_DNA"/>
</dbReference>
<reference evidence="2" key="1">
    <citation type="submission" date="2013-12" db="EMBL/GenBank/DDBJ databases">
        <title>The Genome Sequence of Aphanomyces astaci APO3.</title>
        <authorList>
            <consortium name="The Broad Institute Genomics Platform"/>
            <person name="Russ C."/>
            <person name="Tyler B."/>
            <person name="van West P."/>
            <person name="Dieguez-Uribeondo J."/>
            <person name="Young S.K."/>
            <person name="Zeng Q."/>
            <person name="Gargeya S."/>
            <person name="Fitzgerald M."/>
            <person name="Abouelleil A."/>
            <person name="Alvarado L."/>
            <person name="Chapman S.B."/>
            <person name="Gainer-Dewar J."/>
            <person name="Goldberg J."/>
            <person name="Griggs A."/>
            <person name="Gujja S."/>
            <person name="Hansen M."/>
            <person name="Howarth C."/>
            <person name="Imamovic A."/>
            <person name="Ireland A."/>
            <person name="Larimer J."/>
            <person name="McCowan C."/>
            <person name="Murphy C."/>
            <person name="Pearson M."/>
            <person name="Poon T.W."/>
            <person name="Priest M."/>
            <person name="Roberts A."/>
            <person name="Saif S."/>
            <person name="Shea T."/>
            <person name="Sykes S."/>
            <person name="Wortman J."/>
            <person name="Nusbaum C."/>
            <person name="Birren B."/>
        </authorList>
    </citation>
    <scope>NUCLEOTIDE SEQUENCE [LARGE SCALE GENOMIC DNA]</scope>
    <source>
        <strain evidence="2">APO3</strain>
    </source>
</reference>
<organism evidence="2">
    <name type="scientific">Aphanomyces astaci</name>
    <name type="common">Crayfish plague agent</name>
    <dbReference type="NCBI Taxonomy" id="112090"/>
    <lineage>
        <taxon>Eukaryota</taxon>
        <taxon>Sar</taxon>
        <taxon>Stramenopiles</taxon>
        <taxon>Oomycota</taxon>
        <taxon>Saprolegniomycetes</taxon>
        <taxon>Saprolegniales</taxon>
        <taxon>Verrucalvaceae</taxon>
        <taxon>Aphanomyces</taxon>
    </lineage>
</organism>
<accession>W4GEX8</accession>
<dbReference type="RefSeq" id="XP_009832628.1">
    <property type="nucleotide sequence ID" value="XM_009834326.1"/>
</dbReference>
<name>W4GEX8_APHAT</name>
<protein>
    <submittedName>
        <fullName evidence="2">Uncharacterized protein</fullName>
    </submittedName>
</protein>
<dbReference type="VEuPathDB" id="FungiDB:H257_08456"/>